<reference evidence="1" key="1">
    <citation type="submission" date="2020-08" db="EMBL/GenBank/DDBJ databases">
        <title>Multicomponent nature underlies the extraordinary mechanical properties of spider dragline silk.</title>
        <authorList>
            <person name="Kono N."/>
            <person name="Nakamura H."/>
            <person name="Mori M."/>
            <person name="Yoshida Y."/>
            <person name="Ohtoshi R."/>
            <person name="Malay A.D."/>
            <person name="Moran D.A.P."/>
            <person name="Tomita M."/>
            <person name="Numata K."/>
            <person name="Arakawa K."/>
        </authorList>
    </citation>
    <scope>NUCLEOTIDE SEQUENCE</scope>
</reference>
<dbReference type="InterPro" id="IPR036397">
    <property type="entry name" value="RNaseH_sf"/>
</dbReference>
<gene>
    <name evidence="1" type="primary">NCL1_51506</name>
    <name evidence="1" type="ORF">TNCV_4321251</name>
</gene>
<organism evidence="1 2">
    <name type="scientific">Trichonephila clavipes</name>
    <name type="common">Golden silk orbweaver</name>
    <name type="synonym">Nephila clavipes</name>
    <dbReference type="NCBI Taxonomy" id="2585209"/>
    <lineage>
        <taxon>Eukaryota</taxon>
        <taxon>Metazoa</taxon>
        <taxon>Ecdysozoa</taxon>
        <taxon>Arthropoda</taxon>
        <taxon>Chelicerata</taxon>
        <taxon>Arachnida</taxon>
        <taxon>Araneae</taxon>
        <taxon>Araneomorphae</taxon>
        <taxon>Entelegynae</taxon>
        <taxon>Araneoidea</taxon>
        <taxon>Nephilidae</taxon>
        <taxon>Trichonephila</taxon>
    </lineage>
</organism>
<name>A0A8X6SAB7_TRICX</name>
<dbReference type="Gene3D" id="3.30.420.10">
    <property type="entry name" value="Ribonuclease H-like superfamily/Ribonuclease H"/>
    <property type="match status" value="2"/>
</dbReference>
<sequence>MRVWKLWTDEHQTTRKTDSGRRKHRGWEADWLQVVFSDESHLNLWYHDGRIRVRRYAGERYLPECVIGRHSGLTPEVMVWDAISYHGRSHLLRIKEVPHVAKSFRDFCSSQHMQLLPWPAYSPNMSPIKHVWDWIDRRLARDPRPAASKDELLLCMQAIWNSLP</sequence>
<comment type="caution">
    <text evidence="1">The sequence shown here is derived from an EMBL/GenBank/DDBJ whole genome shotgun (WGS) entry which is preliminary data.</text>
</comment>
<evidence type="ECO:0000313" key="1">
    <source>
        <dbReference type="EMBL" id="GFY09446.1"/>
    </source>
</evidence>
<dbReference type="Proteomes" id="UP000887159">
    <property type="component" value="Unassembled WGS sequence"/>
</dbReference>
<evidence type="ECO:0000313" key="2">
    <source>
        <dbReference type="Proteomes" id="UP000887159"/>
    </source>
</evidence>
<accession>A0A8X6SAB7</accession>
<proteinExistence type="predicted"/>
<protein>
    <submittedName>
        <fullName evidence="1">Transposable element Tcb2 transposase</fullName>
    </submittedName>
</protein>
<dbReference type="GO" id="GO:0003676">
    <property type="term" value="F:nucleic acid binding"/>
    <property type="evidence" value="ECO:0007669"/>
    <property type="project" value="InterPro"/>
</dbReference>
<dbReference type="EMBL" id="BMAU01021290">
    <property type="protein sequence ID" value="GFY09446.1"/>
    <property type="molecule type" value="Genomic_DNA"/>
</dbReference>
<dbReference type="AlphaFoldDB" id="A0A8X6SAB7"/>
<keyword evidence="2" id="KW-1185">Reference proteome</keyword>